<accession>A0AAW0Q0Z8</accession>
<feature type="compositionally biased region" description="Polar residues" evidence="1">
    <location>
        <begin position="22"/>
        <end position="45"/>
    </location>
</feature>
<evidence type="ECO:0000256" key="1">
    <source>
        <dbReference type="SAM" id="MobiDB-lite"/>
    </source>
</evidence>
<keyword evidence="3" id="KW-1185">Reference proteome</keyword>
<comment type="caution">
    <text evidence="2">The sequence shown here is derived from an EMBL/GenBank/DDBJ whole genome shotgun (WGS) entry which is preliminary data.</text>
</comment>
<feature type="region of interest" description="Disordered" evidence="1">
    <location>
        <begin position="22"/>
        <end position="131"/>
    </location>
</feature>
<sequence length="131" mass="14630">MGRRAKNRECPSLVWRGQSALTSALSRDSSSICRSPGVSLSSSAPGQRRGDSGQRRGDVQQAGSVRAPRPHRTGGNTPLRPGQNSGQLRLEQFRTPRKDKSERKVEKGREREKEKEKERGARVKERVRKKG</sequence>
<feature type="compositionally biased region" description="Basic and acidic residues" evidence="1">
    <location>
        <begin position="91"/>
        <end position="124"/>
    </location>
</feature>
<evidence type="ECO:0000313" key="3">
    <source>
        <dbReference type="Proteomes" id="UP001460270"/>
    </source>
</evidence>
<feature type="compositionally biased region" description="Basic and acidic residues" evidence="1">
    <location>
        <begin position="48"/>
        <end position="58"/>
    </location>
</feature>
<dbReference type="Proteomes" id="UP001460270">
    <property type="component" value="Unassembled WGS sequence"/>
</dbReference>
<evidence type="ECO:0000313" key="2">
    <source>
        <dbReference type="EMBL" id="KAK7945291.1"/>
    </source>
</evidence>
<protein>
    <submittedName>
        <fullName evidence="2">Uncharacterized protein</fullName>
    </submittedName>
</protein>
<reference evidence="3" key="1">
    <citation type="submission" date="2024-04" db="EMBL/GenBank/DDBJ databases">
        <title>Salinicola lusitanus LLJ914,a marine bacterium isolated from the Okinawa Trough.</title>
        <authorList>
            <person name="Li J."/>
        </authorList>
    </citation>
    <scope>NUCLEOTIDE SEQUENCE [LARGE SCALE GENOMIC DNA]</scope>
</reference>
<dbReference type="EMBL" id="JBBPFD010000001">
    <property type="protein sequence ID" value="KAK7945291.1"/>
    <property type="molecule type" value="Genomic_DNA"/>
</dbReference>
<dbReference type="AlphaFoldDB" id="A0AAW0Q0Z8"/>
<gene>
    <name evidence="2" type="ORF">WMY93_001019</name>
</gene>
<proteinExistence type="predicted"/>
<name>A0AAW0Q0Z8_9GOBI</name>
<organism evidence="2 3">
    <name type="scientific">Mugilogobius chulae</name>
    <name type="common">yellowstripe goby</name>
    <dbReference type="NCBI Taxonomy" id="88201"/>
    <lineage>
        <taxon>Eukaryota</taxon>
        <taxon>Metazoa</taxon>
        <taxon>Chordata</taxon>
        <taxon>Craniata</taxon>
        <taxon>Vertebrata</taxon>
        <taxon>Euteleostomi</taxon>
        <taxon>Actinopterygii</taxon>
        <taxon>Neopterygii</taxon>
        <taxon>Teleostei</taxon>
        <taxon>Neoteleostei</taxon>
        <taxon>Acanthomorphata</taxon>
        <taxon>Gobiaria</taxon>
        <taxon>Gobiiformes</taxon>
        <taxon>Gobioidei</taxon>
        <taxon>Gobiidae</taxon>
        <taxon>Gobionellinae</taxon>
        <taxon>Mugilogobius</taxon>
    </lineage>
</organism>